<feature type="region of interest" description="Disordered" evidence="6">
    <location>
        <begin position="1"/>
        <end position="120"/>
    </location>
</feature>
<evidence type="ECO:0000256" key="2">
    <source>
        <dbReference type="ARBA" id="ARBA00022553"/>
    </source>
</evidence>
<evidence type="ECO:0000256" key="1">
    <source>
        <dbReference type="ARBA" id="ARBA00004123"/>
    </source>
</evidence>
<feature type="compositionally biased region" description="Basic residues" evidence="6">
    <location>
        <begin position="64"/>
        <end position="77"/>
    </location>
</feature>
<evidence type="ECO:0008006" key="9">
    <source>
        <dbReference type="Google" id="ProtNLM"/>
    </source>
</evidence>
<reference evidence="7 8" key="1">
    <citation type="submission" date="2024-02" db="EMBL/GenBank/DDBJ databases">
        <title>Discinaceae phylogenomics.</title>
        <authorList>
            <person name="Dirks A.C."/>
            <person name="James T.Y."/>
        </authorList>
    </citation>
    <scope>NUCLEOTIDE SEQUENCE [LARGE SCALE GENOMIC DNA]</scope>
    <source>
        <strain evidence="7 8">ACD0624</strain>
    </source>
</reference>
<evidence type="ECO:0000256" key="3">
    <source>
        <dbReference type="ARBA" id="ARBA00022737"/>
    </source>
</evidence>
<evidence type="ECO:0000313" key="7">
    <source>
        <dbReference type="EMBL" id="KAL0637092.1"/>
    </source>
</evidence>
<feature type="region of interest" description="Disordered" evidence="6">
    <location>
        <begin position="206"/>
        <end position="247"/>
    </location>
</feature>
<evidence type="ECO:0000313" key="8">
    <source>
        <dbReference type="Proteomes" id="UP001447188"/>
    </source>
</evidence>
<keyword evidence="5" id="KW-0539">Nucleus</keyword>
<comment type="caution">
    <text evidence="7">The sequence shown here is derived from an EMBL/GenBank/DDBJ whole genome shotgun (WGS) entry which is preliminary data.</text>
</comment>
<comment type="subcellular location">
    <subcellularLocation>
        <location evidence="1">Nucleus</location>
    </subcellularLocation>
</comment>
<evidence type="ECO:0000256" key="5">
    <source>
        <dbReference type="ARBA" id="ARBA00023242"/>
    </source>
</evidence>
<name>A0ABR3GMX1_9PEZI</name>
<dbReference type="PANTHER" id="PTHR15263:SF1">
    <property type="entry name" value="NF-KAPPA-B INHIBITOR-LIKE PROTEIN 1"/>
    <property type="match status" value="1"/>
</dbReference>
<dbReference type="Proteomes" id="UP001447188">
    <property type="component" value="Unassembled WGS sequence"/>
</dbReference>
<gene>
    <name evidence="7" type="ORF">Q9L58_003915</name>
</gene>
<feature type="compositionally biased region" description="Polar residues" evidence="6">
    <location>
        <begin position="18"/>
        <end position="30"/>
    </location>
</feature>
<organism evidence="7 8">
    <name type="scientific">Discina gigas</name>
    <dbReference type="NCBI Taxonomy" id="1032678"/>
    <lineage>
        <taxon>Eukaryota</taxon>
        <taxon>Fungi</taxon>
        <taxon>Dikarya</taxon>
        <taxon>Ascomycota</taxon>
        <taxon>Pezizomycotina</taxon>
        <taxon>Pezizomycetes</taxon>
        <taxon>Pezizales</taxon>
        <taxon>Discinaceae</taxon>
        <taxon>Discina</taxon>
    </lineage>
</organism>
<protein>
    <recommendedName>
        <fullName evidence="9">NF-kappa-B inhibitor-like protein 1</fullName>
    </recommendedName>
</protein>
<proteinExistence type="predicted"/>
<keyword evidence="3" id="KW-0677">Repeat</keyword>
<accession>A0ABR3GMX1</accession>
<dbReference type="PANTHER" id="PTHR15263">
    <property type="entry name" value="I-KAPPA-B-LIKE PROTEIN IKBL"/>
    <property type="match status" value="1"/>
</dbReference>
<keyword evidence="4" id="KW-0040">ANK repeat</keyword>
<evidence type="ECO:0000256" key="4">
    <source>
        <dbReference type="ARBA" id="ARBA00023043"/>
    </source>
</evidence>
<dbReference type="EMBL" id="JBBBZM010000039">
    <property type="protein sequence ID" value="KAL0637092.1"/>
    <property type="molecule type" value="Genomic_DNA"/>
</dbReference>
<keyword evidence="2" id="KW-0597">Phosphoprotein</keyword>
<feature type="compositionally biased region" description="Basic and acidic residues" evidence="6">
    <location>
        <begin position="206"/>
        <end position="242"/>
    </location>
</feature>
<dbReference type="InterPro" id="IPR038753">
    <property type="entry name" value="NFKBIL1"/>
</dbReference>
<keyword evidence="8" id="KW-1185">Reference proteome</keyword>
<sequence length="373" mass="43327">MRSFNISNDRLGVLHGLTQDSAPSPTQNLGSEPPSKPQALPNSPPSARSDTCAAETGNQEGAKRQSKSKFRFKRNHRLNHEEDERRDRHHRHHDTSSRPPKRPRHIHHVNEVKDDPAAYDDTYIPNAASFKYANSDDAFRESLFDAMADDEGAAFWEGVYGQPINVYSRPEVKDERGELEMMDDEQYAKYVREKMWEKSHQHIVEERAKRERETKEKKKRDREAQNQWDQAEKTRLGEEKRRSEKKARNRSRKRWEEYLEDWAIIMEGARVDVDDGRKTEKGFQIPIPWPVASGELSDISREAVEQFLLSAPTDAKSRGGDFINILKLERVRWHPDKAQQRWGKGGLGKEELKGITAVFQAIDSLWVEYRGKE</sequence>
<evidence type="ECO:0000256" key="6">
    <source>
        <dbReference type="SAM" id="MobiDB-lite"/>
    </source>
</evidence>
<feature type="compositionally biased region" description="Basic residues" evidence="6">
    <location>
        <begin position="87"/>
        <end position="107"/>
    </location>
</feature>